<comment type="caution">
    <text evidence="2">The sequence shown here is derived from an EMBL/GenBank/DDBJ whole genome shotgun (WGS) entry which is preliminary data.</text>
</comment>
<dbReference type="PATRIC" id="fig|1938.6.peg.391"/>
<feature type="compositionally biased region" description="Low complexity" evidence="1">
    <location>
        <begin position="14"/>
        <end position="55"/>
    </location>
</feature>
<evidence type="ECO:0000313" key="3">
    <source>
        <dbReference type="Proteomes" id="UP000037023"/>
    </source>
</evidence>
<evidence type="ECO:0000313" key="2">
    <source>
        <dbReference type="EMBL" id="KOG36508.1"/>
    </source>
</evidence>
<proteinExistence type="predicted"/>
<sequence length="188" mass="19237">MTLAPQPSDPASLPTQAAEQAQEPAAEPTPGQAAEQAPEPAAAPAPAAAEQAPAPAFVPTARTEQADPAVPQHASTPEPAPEPTADRAPDPDPDPDPNTNPEPAQPDAAQPSRGTRPRFGTVSMPSRAPARRREMPSVRAVRLTDEPPAPVDRPAAATPAAVTPVPLPVPRPGTGAVPTESRTEEPQP</sequence>
<organism evidence="2 3">
    <name type="scientific">Streptomyces viridochromogenes</name>
    <dbReference type="NCBI Taxonomy" id="1938"/>
    <lineage>
        <taxon>Bacteria</taxon>
        <taxon>Bacillati</taxon>
        <taxon>Actinomycetota</taxon>
        <taxon>Actinomycetes</taxon>
        <taxon>Kitasatosporales</taxon>
        <taxon>Streptomycetaceae</taxon>
        <taxon>Streptomyces</taxon>
    </lineage>
</organism>
<reference evidence="2 3" key="1">
    <citation type="submission" date="2015-06" db="EMBL/GenBank/DDBJ databases">
        <authorList>
            <person name="Hoefler B.C."/>
            <person name="Straight P.D."/>
        </authorList>
    </citation>
    <scope>NUCLEOTIDE SEQUENCE [LARGE SCALE GENOMIC DNA]</scope>
    <source>
        <strain evidence="2 3">NRRL 3427</strain>
    </source>
</reference>
<feature type="compositionally biased region" description="Low complexity" evidence="1">
    <location>
        <begin position="152"/>
        <end position="164"/>
    </location>
</feature>
<protein>
    <submittedName>
        <fullName evidence="2">Uncharacterized protein</fullName>
    </submittedName>
</protein>
<dbReference type="AlphaFoldDB" id="A0A0L8LE08"/>
<dbReference type="Proteomes" id="UP000037023">
    <property type="component" value="Unassembled WGS sequence"/>
</dbReference>
<accession>A0A0L8LE08</accession>
<dbReference type="RefSeq" id="WP_033207834.1">
    <property type="nucleotide sequence ID" value="NZ_LGUP01000004.1"/>
</dbReference>
<dbReference type="PRINTS" id="PR01217">
    <property type="entry name" value="PRICHEXTENSN"/>
</dbReference>
<name>A0A0L8LE08_STRVR</name>
<feature type="region of interest" description="Disordered" evidence="1">
    <location>
        <begin position="1"/>
        <end position="188"/>
    </location>
</feature>
<gene>
    <name evidence="2" type="ORF">ADK34_01845</name>
</gene>
<dbReference type="EMBL" id="LGUP01000004">
    <property type="protein sequence ID" value="KOG36508.1"/>
    <property type="molecule type" value="Genomic_DNA"/>
</dbReference>
<evidence type="ECO:0000256" key="1">
    <source>
        <dbReference type="SAM" id="MobiDB-lite"/>
    </source>
</evidence>